<proteinExistence type="predicted"/>
<evidence type="ECO:0000313" key="3">
    <source>
        <dbReference type="Proteomes" id="UP000002949"/>
    </source>
</evidence>
<dbReference type="SUPFAM" id="SSF51905">
    <property type="entry name" value="FAD/NAD(P)-binding domain"/>
    <property type="match status" value="1"/>
</dbReference>
<keyword evidence="3" id="KW-1185">Reference proteome</keyword>
<dbReference type="PANTHER" id="PTHR43539:SF78">
    <property type="entry name" value="FLAVIN-CONTAINING MONOOXYGENASE"/>
    <property type="match status" value="1"/>
</dbReference>
<dbReference type="eggNOG" id="COG2072">
    <property type="taxonomic scope" value="Bacteria"/>
</dbReference>
<sequence length="419" mass="44749">MSDVLDVVVIGAGWAGLGVSHGLRHSGISHVVLERGRIGETWRSQRWDSFHFNIPKVLTVLPGDRYEGSDPEGAMTRDEFVSMLEGYASRNGLPVHTGESVTEVAPNGAECYLVRTPIRTVAARNVVVASGSLNRPRRPAASQRIPPFVRQIDASDYRSATPLEPGAVLVVGSGQSGGQIAKDLADAGRQTFFATSKIGRLPRRYRGRDVVLWLVDCGLMDIRRKDFVLPSGAIPGRPLQGALETISLQSLSAQGVVLLGRLLSADGTALSFTGDVADNIRFADESSAELCRKIDDYIARSGIAAPPAKDDPAEAVAPKIPSPPITSLDLEKSGISTIVWCTGFDGDFSWVRVPGAVGEDQQPLQVDGIGAASGIYFAGLDFASTRKSGTILSSIDESRIIVGHVQQRLRQLWQSGGPS</sequence>
<reference evidence="2 3" key="1">
    <citation type="journal article" date="2012" name="J. Bacteriol.">
        <title>Draft Genome Sequence of Plant Growth-Promoting Rhizobium Mesorhizobium amorphae, Isolated from Zinc-Lead Mine Tailings.</title>
        <authorList>
            <person name="Hao X."/>
            <person name="Lin Y."/>
            <person name="Johnstone L."/>
            <person name="Baltrus D.A."/>
            <person name="Miller S.J."/>
            <person name="Wei G."/>
            <person name="Rensing C."/>
        </authorList>
    </citation>
    <scope>NUCLEOTIDE SEQUENCE [LARGE SCALE GENOMIC DNA]</scope>
    <source>
        <strain evidence="2 3">CCNWGS0123</strain>
    </source>
</reference>
<dbReference type="InterPro" id="IPR036188">
    <property type="entry name" value="FAD/NAD-bd_sf"/>
</dbReference>
<organism evidence="2 3">
    <name type="scientific">Mesorhizobium amorphae CCNWGS0123</name>
    <dbReference type="NCBI Taxonomy" id="1082933"/>
    <lineage>
        <taxon>Bacteria</taxon>
        <taxon>Pseudomonadati</taxon>
        <taxon>Pseudomonadota</taxon>
        <taxon>Alphaproteobacteria</taxon>
        <taxon>Hyphomicrobiales</taxon>
        <taxon>Phyllobacteriaceae</taxon>
        <taxon>Mesorhizobium</taxon>
    </lineage>
</organism>
<dbReference type="KEGG" id="mamo:A6B35_17665"/>
<name>G6YJM9_9HYPH</name>
<dbReference type="OrthoDB" id="9773233at2"/>
<protein>
    <submittedName>
        <fullName evidence="2">FAD-binding monooxygenase protein</fullName>
    </submittedName>
</protein>
<dbReference type="Gene3D" id="3.50.50.60">
    <property type="entry name" value="FAD/NAD(P)-binding domain"/>
    <property type="match status" value="2"/>
</dbReference>
<dbReference type="RefSeq" id="WP_006205992.1">
    <property type="nucleotide sequence ID" value="NZ_AGSN01000222.1"/>
</dbReference>
<evidence type="ECO:0000313" key="2">
    <source>
        <dbReference type="EMBL" id="EHH04539.1"/>
    </source>
</evidence>
<dbReference type="Pfam" id="PF13738">
    <property type="entry name" value="Pyr_redox_3"/>
    <property type="match status" value="1"/>
</dbReference>
<dbReference type="InterPro" id="IPR050982">
    <property type="entry name" value="Auxin_biosynth/cation_transpt"/>
</dbReference>
<dbReference type="GO" id="GO:0004497">
    <property type="term" value="F:monooxygenase activity"/>
    <property type="evidence" value="ECO:0007669"/>
    <property type="project" value="UniProtKB-KW"/>
</dbReference>
<dbReference type="GO" id="GO:0050660">
    <property type="term" value="F:flavin adenine dinucleotide binding"/>
    <property type="evidence" value="ECO:0007669"/>
    <property type="project" value="TreeGrafter"/>
</dbReference>
<dbReference type="EMBL" id="AGSN01000222">
    <property type="protein sequence ID" value="EHH04539.1"/>
    <property type="molecule type" value="Genomic_DNA"/>
</dbReference>
<dbReference type="Proteomes" id="UP000002949">
    <property type="component" value="Unassembled WGS sequence"/>
</dbReference>
<dbReference type="PRINTS" id="PR00411">
    <property type="entry name" value="PNDRDTASEI"/>
</dbReference>
<dbReference type="STRING" id="1082933.A6B35_17665"/>
<accession>G6YJM9</accession>
<dbReference type="AlphaFoldDB" id="G6YJM9"/>
<keyword evidence="2" id="KW-0503">Monooxygenase</keyword>
<gene>
    <name evidence="2" type="ORF">MEA186_31066</name>
</gene>
<keyword evidence="1" id="KW-0560">Oxidoreductase</keyword>
<evidence type="ECO:0000256" key="1">
    <source>
        <dbReference type="ARBA" id="ARBA00023002"/>
    </source>
</evidence>
<dbReference type="PATRIC" id="fig|1082933.3.peg.6028"/>
<dbReference type="PANTHER" id="PTHR43539">
    <property type="entry name" value="FLAVIN-BINDING MONOOXYGENASE-LIKE PROTEIN (AFU_ORTHOLOGUE AFUA_4G09220)"/>
    <property type="match status" value="1"/>
</dbReference>